<dbReference type="InterPro" id="IPR045865">
    <property type="entry name" value="ACT-like_dom_sf"/>
</dbReference>
<feature type="non-terminal residue" evidence="10">
    <location>
        <position position="1"/>
    </location>
</feature>
<proteinExistence type="predicted"/>
<evidence type="ECO:0000259" key="8">
    <source>
        <dbReference type="PROSITE" id="PS51171"/>
    </source>
</evidence>
<protein>
    <recommendedName>
        <fullName evidence="2">prephenate dehydratase</fullName>
        <ecNumber evidence="2">4.2.1.51</ecNumber>
    </recommendedName>
</protein>
<dbReference type="PROSITE" id="PS00857">
    <property type="entry name" value="PREPHENATE_DEHYDR_1"/>
    <property type="match status" value="1"/>
</dbReference>
<dbReference type="UniPathway" id="UPA00121">
    <property type="reaction ID" value="UER00345"/>
</dbReference>
<keyword evidence="6" id="KW-0456">Lyase</keyword>
<dbReference type="PIRSF" id="PIRSF001500">
    <property type="entry name" value="Chor_mut_pdt_Ppr"/>
    <property type="match status" value="1"/>
</dbReference>
<keyword evidence="3" id="KW-0028">Amino-acid biosynthesis</keyword>
<dbReference type="AlphaFoldDB" id="A0A382KMU3"/>
<dbReference type="InterPro" id="IPR001086">
    <property type="entry name" value="Preph_deHydtase"/>
</dbReference>
<dbReference type="PROSITE" id="PS51671">
    <property type="entry name" value="ACT"/>
    <property type="match status" value="1"/>
</dbReference>
<dbReference type="PANTHER" id="PTHR21022:SF19">
    <property type="entry name" value="PREPHENATE DEHYDRATASE-RELATED"/>
    <property type="match status" value="1"/>
</dbReference>
<dbReference type="PROSITE" id="PS51171">
    <property type="entry name" value="PREPHENATE_DEHYDR_3"/>
    <property type="match status" value="1"/>
</dbReference>
<feature type="domain" description="ACT" evidence="9">
    <location>
        <begin position="213"/>
        <end position="290"/>
    </location>
</feature>
<comment type="catalytic activity">
    <reaction evidence="7">
        <text>prephenate + H(+) = 3-phenylpyruvate + CO2 + H2O</text>
        <dbReference type="Rhea" id="RHEA:21648"/>
        <dbReference type="ChEBI" id="CHEBI:15377"/>
        <dbReference type="ChEBI" id="CHEBI:15378"/>
        <dbReference type="ChEBI" id="CHEBI:16526"/>
        <dbReference type="ChEBI" id="CHEBI:18005"/>
        <dbReference type="ChEBI" id="CHEBI:29934"/>
        <dbReference type="EC" id="4.2.1.51"/>
    </reaction>
</comment>
<dbReference type="Gene3D" id="3.40.190.10">
    <property type="entry name" value="Periplasmic binding protein-like II"/>
    <property type="match status" value="2"/>
</dbReference>
<dbReference type="CDD" id="cd04905">
    <property type="entry name" value="ACT_CM-PDT"/>
    <property type="match status" value="1"/>
</dbReference>
<sequence length="322" mass="34538">VYITILPFVADHVSVDQPVLAYLGPAGTFTEQALHSQTDLLDYTLTPTTSIPEVLRMVGDGRADFGFVAIENSIEGSVNITQDTLTFDTDLLIQREVVSGIELNLLAPAGVGLGDVEMVMSFPHAIAQCRTWLAKNLPEAATGAANSTADAARQVAEDRPTATAAIATSRAAQAYGLEILVPDIEDHPENETRFVLVAAEGVPGPSGHDKTSLVVFQDADRPGSLLGILQEFAARSINLTRLESRPTKQGLGNYCFLIDLEGHVADEVVADCLRNLHMKNGRVKFLGSYPAASDDGAIRDQASEASRDADQWLESLRGRIGR</sequence>
<dbReference type="Gene3D" id="3.30.70.260">
    <property type="match status" value="1"/>
</dbReference>
<dbReference type="GO" id="GO:0004664">
    <property type="term" value="F:prephenate dehydratase activity"/>
    <property type="evidence" value="ECO:0007669"/>
    <property type="project" value="UniProtKB-EC"/>
</dbReference>
<dbReference type="EC" id="4.2.1.51" evidence="2"/>
<dbReference type="SUPFAM" id="SSF53850">
    <property type="entry name" value="Periplasmic binding protein-like II"/>
    <property type="match status" value="1"/>
</dbReference>
<feature type="domain" description="Prephenate dehydratase" evidence="8">
    <location>
        <begin position="19"/>
        <end position="199"/>
    </location>
</feature>
<name>A0A382KMU3_9ZZZZ</name>
<gene>
    <name evidence="10" type="ORF">METZ01_LOCUS277749</name>
</gene>
<keyword evidence="4" id="KW-0057">Aromatic amino acid biosynthesis</keyword>
<evidence type="ECO:0000256" key="3">
    <source>
        <dbReference type="ARBA" id="ARBA00022605"/>
    </source>
</evidence>
<keyword evidence="5" id="KW-0584">Phenylalanine biosynthesis</keyword>
<dbReference type="Pfam" id="PF01842">
    <property type="entry name" value="ACT"/>
    <property type="match status" value="1"/>
</dbReference>
<dbReference type="PANTHER" id="PTHR21022">
    <property type="entry name" value="PREPHENATE DEHYDRATASE P PROTEIN"/>
    <property type="match status" value="1"/>
</dbReference>
<dbReference type="CDD" id="cd13633">
    <property type="entry name" value="PBP2_Sa-PDT_like"/>
    <property type="match status" value="1"/>
</dbReference>
<dbReference type="EMBL" id="UINC01081240">
    <property type="protein sequence ID" value="SVC24895.1"/>
    <property type="molecule type" value="Genomic_DNA"/>
</dbReference>
<dbReference type="GO" id="GO:0005737">
    <property type="term" value="C:cytoplasm"/>
    <property type="evidence" value="ECO:0007669"/>
    <property type="project" value="TreeGrafter"/>
</dbReference>
<dbReference type="InterPro" id="IPR008242">
    <property type="entry name" value="Chor_mutase/pphenate_deHydtase"/>
</dbReference>
<dbReference type="Pfam" id="PF00800">
    <property type="entry name" value="PDT"/>
    <property type="match status" value="1"/>
</dbReference>
<comment type="pathway">
    <text evidence="1">Amino-acid biosynthesis; L-phenylalanine biosynthesis; phenylpyruvate from prephenate: step 1/1.</text>
</comment>
<reference evidence="10" key="1">
    <citation type="submission" date="2018-05" db="EMBL/GenBank/DDBJ databases">
        <authorList>
            <person name="Lanie J.A."/>
            <person name="Ng W.-L."/>
            <person name="Kazmierczak K.M."/>
            <person name="Andrzejewski T.M."/>
            <person name="Davidsen T.M."/>
            <person name="Wayne K.J."/>
            <person name="Tettelin H."/>
            <person name="Glass J.I."/>
            <person name="Rusch D."/>
            <person name="Podicherti R."/>
            <person name="Tsui H.-C.T."/>
            <person name="Winkler M.E."/>
        </authorList>
    </citation>
    <scope>NUCLEOTIDE SEQUENCE</scope>
</reference>
<accession>A0A382KMU3</accession>
<evidence type="ECO:0000259" key="9">
    <source>
        <dbReference type="PROSITE" id="PS51671"/>
    </source>
</evidence>
<dbReference type="NCBIfam" id="NF008865">
    <property type="entry name" value="PRK11898.1"/>
    <property type="match status" value="1"/>
</dbReference>
<dbReference type="PROSITE" id="PS00858">
    <property type="entry name" value="PREPHENATE_DEHYDR_2"/>
    <property type="match status" value="1"/>
</dbReference>
<evidence type="ECO:0000256" key="7">
    <source>
        <dbReference type="ARBA" id="ARBA00047848"/>
    </source>
</evidence>
<dbReference type="InterPro" id="IPR018528">
    <property type="entry name" value="Preph_deHydtase_CS"/>
</dbReference>
<evidence type="ECO:0000313" key="10">
    <source>
        <dbReference type="EMBL" id="SVC24895.1"/>
    </source>
</evidence>
<evidence type="ECO:0000256" key="1">
    <source>
        <dbReference type="ARBA" id="ARBA00004741"/>
    </source>
</evidence>
<evidence type="ECO:0000256" key="2">
    <source>
        <dbReference type="ARBA" id="ARBA00013147"/>
    </source>
</evidence>
<dbReference type="GO" id="GO:0009094">
    <property type="term" value="P:L-phenylalanine biosynthetic process"/>
    <property type="evidence" value="ECO:0007669"/>
    <property type="project" value="UniProtKB-UniPathway"/>
</dbReference>
<dbReference type="SUPFAM" id="SSF55021">
    <property type="entry name" value="ACT-like"/>
    <property type="match status" value="1"/>
</dbReference>
<evidence type="ECO:0000256" key="5">
    <source>
        <dbReference type="ARBA" id="ARBA00023222"/>
    </source>
</evidence>
<evidence type="ECO:0000256" key="4">
    <source>
        <dbReference type="ARBA" id="ARBA00023141"/>
    </source>
</evidence>
<dbReference type="InterPro" id="IPR002912">
    <property type="entry name" value="ACT_dom"/>
</dbReference>
<evidence type="ECO:0000256" key="6">
    <source>
        <dbReference type="ARBA" id="ARBA00023239"/>
    </source>
</evidence>
<dbReference type="FunFam" id="3.30.70.260:FF:000012">
    <property type="entry name" value="Prephenate dehydratase"/>
    <property type="match status" value="1"/>
</dbReference>
<organism evidence="10">
    <name type="scientific">marine metagenome</name>
    <dbReference type="NCBI Taxonomy" id="408172"/>
    <lineage>
        <taxon>unclassified sequences</taxon>
        <taxon>metagenomes</taxon>
        <taxon>ecological metagenomes</taxon>
    </lineage>
</organism>